<accession>A0A3G2EHH4</accession>
<evidence type="ECO:0000313" key="1">
    <source>
        <dbReference type="EMBL" id="AYM79701.1"/>
    </source>
</evidence>
<reference evidence="1 2" key="1">
    <citation type="submission" date="2018-10" db="EMBL/GenBank/DDBJ databases">
        <title>Effects of UV and annual dynamics of microbial communities in freshwater RAS systems.</title>
        <authorList>
            <person name="Bekkelund A.K."/>
            <person name="Hansen B.R."/>
            <person name="Stokken H."/>
            <person name="Eriksen B.F."/>
            <person name="Kashulin N.A."/>
        </authorList>
    </citation>
    <scope>NUCLEOTIDE SEQUENCE [LARGE SCALE GENOMIC DNA]</scope>
    <source>
        <strain evidence="1 2">BHSEK</strain>
    </source>
</reference>
<gene>
    <name evidence="1" type="ORF">D9M09_19770</name>
</gene>
<dbReference type="EMBL" id="CP033019">
    <property type="protein sequence ID" value="AYM79701.1"/>
    <property type="molecule type" value="Genomic_DNA"/>
</dbReference>
<sequence length="294" mass="32027">MAGIHIEYALPEGKLDPVETIAFVRKRVARTFSIGNIHSPTLWTRSTPPDVRVTMGGPNAGFTSLSAALDYLQTHPKETVWAMNWDAPSRPLDRQINENLVLLVLAGPDFKTERAPLAWLGYPSTKQVADFEIKKGEPPRLVKAWTAAIEEAAAKANQAETGIGYVIHDAGNTHQDSSARLGALAQTLTVQLPEFDLLKQSFNLTAVLGETGAGTALTNVALGIAYAHHFGKPVLVAGTSDLLAPVALVVAPPAVVRPIRPDKPWFRARSGNHAYLPWWGLRHDAREYYQGFSQ</sequence>
<evidence type="ECO:0000313" key="2">
    <source>
        <dbReference type="Proteomes" id="UP000279594"/>
    </source>
</evidence>
<organism evidence="1 2">
    <name type="scientific">Janthinobacterium agaricidamnosum</name>
    <dbReference type="NCBI Taxonomy" id="55508"/>
    <lineage>
        <taxon>Bacteria</taxon>
        <taxon>Pseudomonadati</taxon>
        <taxon>Pseudomonadota</taxon>
        <taxon>Betaproteobacteria</taxon>
        <taxon>Burkholderiales</taxon>
        <taxon>Oxalobacteraceae</taxon>
        <taxon>Janthinobacterium</taxon>
    </lineage>
</organism>
<keyword evidence="2" id="KW-1185">Reference proteome</keyword>
<protein>
    <recommendedName>
        <fullName evidence="3">Virulence factor</fullName>
    </recommendedName>
</protein>
<proteinExistence type="predicted"/>
<evidence type="ECO:0008006" key="3">
    <source>
        <dbReference type="Google" id="ProtNLM"/>
    </source>
</evidence>
<dbReference type="AlphaFoldDB" id="A0A3G2EHH4"/>
<name>A0A3G2EHH4_9BURK</name>
<dbReference type="Proteomes" id="UP000279594">
    <property type="component" value="Chromosome"/>
</dbReference>